<dbReference type="Proteomes" id="UP000515180">
    <property type="component" value="Unplaced"/>
</dbReference>
<dbReference type="PROSITE" id="PS51029">
    <property type="entry name" value="MADF"/>
    <property type="match status" value="1"/>
</dbReference>
<feature type="domain" description="BESS" evidence="3">
    <location>
        <begin position="209"/>
        <end position="248"/>
    </location>
</feature>
<dbReference type="PANTHER" id="PTHR12243:SF67">
    <property type="entry name" value="COREPRESSOR OF PANGOLIN, ISOFORM A-RELATED"/>
    <property type="match status" value="1"/>
</dbReference>
<evidence type="ECO:0000259" key="3">
    <source>
        <dbReference type="PROSITE" id="PS51031"/>
    </source>
</evidence>
<dbReference type="GeneID" id="105680674"/>
<dbReference type="OrthoDB" id="6081971at2759"/>
<dbReference type="GO" id="GO:0005634">
    <property type="term" value="C:nucleus"/>
    <property type="evidence" value="ECO:0007669"/>
    <property type="project" value="UniProtKB-SubCell"/>
</dbReference>
<dbReference type="PROSITE" id="PS51031">
    <property type="entry name" value="BESS"/>
    <property type="match status" value="1"/>
</dbReference>
<dbReference type="Pfam" id="PF02944">
    <property type="entry name" value="BESS"/>
    <property type="match status" value="1"/>
</dbReference>
<evidence type="ECO:0000259" key="2">
    <source>
        <dbReference type="PROSITE" id="PS51029"/>
    </source>
</evidence>
<accession>A0A6P3USN7</accession>
<dbReference type="GO" id="GO:0003677">
    <property type="term" value="F:DNA binding"/>
    <property type="evidence" value="ECO:0007669"/>
    <property type="project" value="InterPro"/>
</dbReference>
<evidence type="ECO:0000313" key="5">
    <source>
        <dbReference type="RefSeq" id="XP_012240214.1"/>
    </source>
</evidence>
<name>A0A6P3USN7_BOMIM</name>
<dbReference type="Pfam" id="PF10545">
    <property type="entry name" value="MADF_DNA_bdg"/>
    <property type="match status" value="1"/>
</dbReference>
<dbReference type="AlphaFoldDB" id="A0A6P3USN7"/>
<dbReference type="InterPro" id="IPR039353">
    <property type="entry name" value="TF_Adf1"/>
</dbReference>
<feature type="domain" description="MADF" evidence="2">
    <location>
        <begin position="11"/>
        <end position="103"/>
    </location>
</feature>
<reference evidence="5" key="1">
    <citation type="submission" date="2025-08" db="UniProtKB">
        <authorList>
            <consortium name="RefSeq"/>
        </authorList>
    </citation>
    <scope>IDENTIFICATION</scope>
</reference>
<dbReference type="InterPro" id="IPR006578">
    <property type="entry name" value="MADF-dom"/>
</dbReference>
<keyword evidence="1" id="KW-0539">Nucleus</keyword>
<evidence type="ECO:0000256" key="1">
    <source>
        <dbReference type="PROSITE-ProRule" id="PRU00371"/>
    </source>
</evidence>
<protein>
    <submittedName>
        <fullName evidence="5">Uncharacterized protein LOC105680674</fullName>
    </submittedName>
</protein>
<proteinExistence type="predicted"/>
<sequence length="252" mass="29408">MSTKNYFDIECLITEVQCRPILWQDNHKDYKNKSITDLVWEDVGKQCNCSGAVAKLKWKNLKDSYRKNIQKLPPLKSDSKATTPCKVKWPYFEMMGFIKEYVAHTRGGSNLPDNSFISDDNIEEQPDEVSNDNVKDTYDFASTLNCTQEHSTSAPTQFLDPGFHSNSKCSQKSKYKYKKQRRDVDIEFLKLEEQRLELLKKDISNKSEENSDLQFFKSLLPFMELLSPIEKLEVRGEIQNVIINKLRFRQPV</sequence>
<dbReference type="PANTHER" id="PTHR12243">
    <property type="entry name" value="MADF DOMAIN TRANSCRIPTION FACTOR"/>
    <property type="match status" value="1"/>
</dbReference>
<comment type="subcellular location">
    <subcellularLocation>
        <location evidence="1">Nucleus</location>
    </subcellularLocation>
</comment>
<dbReference type="SMART" id="SM00595">
    <property type="entry name" value="MADF"/>
    <property type="match status" value="1"/>
</dbReference>
<dbReference type="OMA" id="PVICHES"/>
<keyword evidence="4" id="KW-1185">Reference proteome</keyword>
<dbReference type="RefSeq" id="XP_012240214.1">
    <property type="nucleotide sequence ID" value="XM_012384791.3"/>
</dbReference>
<dbReference type="KEGG" id="bim:105680674"/>
<gene>
    <name evidence="5" type="primary">LOC105680674</name>
</gene>
<evidence type="ECO:0000313" key="4">
    <source>
        <dbReference type="Proteomes" id="UP000515180"/>
    </source>
</evidence>
<organism evidence="4 5">
    <name type="scientific">Bombus impatiens</name>
    <name type="common">Bumblebee</name>
    <dbReference type="NCBI Taxonomy" id="132113"/>
    <lineage>
        <taxon>Eukaryota</taxon>
        <taxon>Metazoa</taxon>
        <taxon>Ecdysozoa</taxon>
        <taxon>Arthropoda</taxon>
        <taxon>Hexapoda</taxon>
        <taxon>Insecta</taxon>
        <taxon>Pterygota</taxon>
        <taxon>Neoptera</taxon>
        <taxon>Endopterygota</taxon>
        <taxon>Hymenoptera</taxon>
        <taxon>Apocrita</taxon>
        <taxon>Aculeata</taxon>
        <taxon>Apoidea</taxon>
        <taxon>Anthophila</taxon>
        <taxon>Apidae</taxon>
        <taxon>Bombus</taxon>
        <taxon>Pyrobombus</taxon>
    </lineage>
</organism>
<dbReference type="InterPro" id="IPR004210">
    <property type="entry name" value="BESS_motif"/>
</dbReference>